<comment type="subcellular location">
    <subcellularLocation>
        <location evidence="1">Endomembrane system</location>
        <topology evidence="1">Multi-pass membrane protein</topology>
    </subcellularLocation>
</comment>
<dbReference type="AlphaFoldDB" id="A0A059FGR4"/>
<dbReference type="InterPro" id="IPR024671">
    <property type="entry name" value="Atg22-like"/>
</dbReference>
<dbReference type="Gene3D" id="1.20.1250.20">
    <property type="entry name" value="MFS general substrate transporter like domains"/>
    <property type="match status" value="2"/>
</dbReference>
<feature type="transmembrane region" description="Helical" evidence="6">
    <location>
        <begin position="274"/>
        <end position="292"/>
    </location>
</feature>
<dbReference type="PANTHER" id="PTHR23519">
    <property type="entry name" value="AUTOPHAGY-RELATED PROTEIN 22"/>
    <property type="match status" value="1"/>
</dbReference>
<name>A0A059FGR4_9PROT</name>
<evidence type="ECO:0000256" key="5">
    <source>
        <dbReference type="ARBA" id="ARBA00023136"/>
    </source>
</evidence>
<feature type="transmembrane region" description="Helical" evidence="6">
    <location>
        <begin position="67"/>
        <end position="87"/>
    </location>
</feature>
<keyword evidence="2" id="KW-0813">Transport</keyword>
<dbReference type="Pfam" id="PF11700">
    <property type="entry name" value="ATG22"/>
    <property type="match status" value="1"/>
</dbReference>
<evidence type="ECO:0000256" key="6">
    <source>
        <dbReference type="SAM" id="Phobius"/>
    </source>
</evidence>
<keyword evidence="4 6" id="KW-1133">Transmembrane helix</keyword>
<keyword evidence="5 6" id="KW-0472">Membrane</keyword>
<feature type="transmembrane region" description="Helical" evidence="6">
    <location>
        <begin position="330"/>
        <end position="353"/>
    </location>
</feature>
<dbReference type="PANTHER" id="PTHR23519:SF1">
    <property type="entry name" value="AUTOPHAGY-RELATED PROTEIN 22"/>
    <property type="match status" value="1"/>
</dbReference>
<dbReference type="SUPFAM" id="SSF103473">
    <property type="entry name" value="MFS general substrate transporter"/>
    <property type="match status" value="1"/>
</dbReference>
<proteinExistence type="predicted"/>
<feature type="transmembrane region" description="Helical" evidence="6">
    <location>
        <begin position="298"/>
        <end position="318"/>
    </location>
</feature>
<dbReference type="EMBL" id="ARYJ01000003">
    <property type="protein sequence ID" value="KCZ89819.1"/>
    <property type="molecule type" value="Genomic_DNA"/>
</dbReference>
<protein>
    <recommendedName>
        <fullName evidence="9">MFS transporter</fullName>
    </recommendedName>
</protein>
<feature type="transmembrane region" description="Helical" evidence="6">
    <location>
        <begin position="441"/>
        <end position="459"/>
    </location>
</feature>
<dbReference type="RefSeq" id="WP_035579523.1">
    <property type="nucleotide sequence ID" value="NZ_ARYJ01000003.1"/>
</dbReference>
<dbReference type="STRING" id="1280952.HJA_06192"/>
<accession>A0A059FGR4</accession>
<organism evidence="7 8">
    <name type="scientific">Hyphomonas jannaschiana VP2</name>
    <dbReference type="NCBI Taxonomy" id="1280952"/>
    <lineage>
        <taxon>Bacteria</taxon>
        <taxon>Pseudomonadati</taxon>
        <taxon>Pseudomonadota</taxon>
        <taxon>Alphaproteobacteria</taxon>
        <taxon>Hyphomonadales</taxon>
        <taxon>Hyphomonadaceae</taxon>
        <taxon>Hyphomonas</taxon>
    </lineage>
</organism>
<evidence type="ECO:0000313" key="7">
    <source>
        <dbReference type="EMBL" id="KCZ89819.1"/>
    </source>
</evidence>
<dbReference type="PATRIC" id="fig|1280952.3.peg.1229"/>
<feature type="transmembrane region" description="Helical" evidence="6">
    <location>
        <begin position="206"/>
        <end position="225"/>
    </location>
</feature>
<dbReference type="InterPro" id="IPR036259">
    <property type="entry name" value="MFS_trans_sf"/>
</dbReference>
<gene>
    <name evidence="7" type="ORF">HJA_06192</name>
</gene>
<comment type="caution">
    <text evidence="7">The sequence shown here is derived from an EMBL/GenBank/DDBJ whole genome shotgun (WGS) entry which is preliminary data.</text>
</comment>
<feature type="transmembrane region" description="Helical" evidence="6">
    <location>
        <begin position="124"/>
        <end position="147"/>
    </location>
</feature>
<sequence>MAIMSAGPEVTDTSDAISGSRKLDRSAWSWATYQAGRDPYIGLVNGFLFAPYFATTVVGDGVKGQAMIAHMGMISGLTVAFVAPVLGATVDTLGPRKPWLALVTIILLPLMMSLWFAAPGGTILPPWIVVCIFGAISVLLSCGEVLFSSMLTSAAAPRMRPMASGLALSLGNVTSIALLLFILLALMLPDKPMFGLSKEAYEPDRIVPVLVALNFAVCAIPLFLFSKDADHTGSKADGASVKAGVGALFSLIRNWKQNSDAMIYLLARTLAQDAGGVLLILCGVYAAGVMGWDGTQMLVYGLLGCVAGLIGGVLAGWLDETFGPKIAFQIEIAGSVIGLIGIIGASPARILFLPIADPQPVWNGPMFTTLPELVFVFFGFLGFVFQIAAWSSSRTLLTRLAPASQMGAFFGLAALAGNSTSWLGPMFVGIFTSIFHSQQAGFVPVTILFAAGFVLLFFVKGGGAIEKT</sequence>
<dbReference type="Proteomes" id="UP000024816">
    <property type="component" value="Unassembled WGS sequence"/>
</dbReference>
<keyword evidence="8" id="KW-1185">Reference proteome</keyword>
<dbReference type="eggNOG" id="COG2270">
    <property type="taxonomic scope" value="Bacteria"/>
</dbReference>
<evidence type="ECO:0000256" key="2">
    <source>
        <dbReference type="ARBA" id="ARBA00022448"/>
    </source>
</evidence>
<reference evidence="7 8" key="1">
    <citation type="journal article" date="2014" name="Antonie Van Leeuwenhoek">
        <title>Hyphomonas beringensis sp. nov. and Hyphomonas chukchiensis sp. nov., isolated from surface seawater of the Bering Sea and Chukchi Sea.</title>
        <authorList>
            <person name="Li C."/>
            <person name="Lai Q."/>
            <person name="Li G."/>
            <person name="Dong C."/>
            <person name="Wang J."/>
            <person name="Liao Y."/>
            <person name="Shao Z."/>
        </authorList>
    </citation>
    <scope>NUCLEOTIDE SEQUENCE [LARGE SCALE GENOMIC DNA]</scope>
    <source>
        <strain evidence="7 8">VP2</strain>
    </source>
</reference>
<dbReference type="GO" id="GO:0012505">
    <property type="term" value="C:endomembrane system"/>
    <property type="evidence" value="ECO:0007669"/>
    <property type="project" value="UniProtKB-SubCell"/>
</dbReference>
<evidence type="ECO:0000313" key="8">
    <source>
        <dbReference type="Proteomes" id="UP000024816"/>
    </source>
</evidence>
<evidence type="ECO:0008006" key="9">
    <source>
        <dbReference type="Google" id="ProtNLM"/>
    </source>
</evidence>
<feature type="transmembrane region" description="Helical" evidence="6">
    <location>
        <begin position="373"/>
        <end position="397"/>
    </location>
</feature>
<feature type="transmembrane region" description="Helical" evidence="6">
    <location>
        <begin position="99"/>
        <end position="118"/>
    </location>
</feature>
<feature type="transmembrane region" description="Helical" evidence="6">
    <location>
        <begin position="167"/>
        <end position="186"/>
    </location>
</feature>
<dbReference type="InterPro" id="IPR050495">
    <property type="entry name" value="ATG22/LtaA_families"/>
</dbReference>
<evidence type="ECO:0000256" key="3">
    <source>
        <dbReference type="ARBA" id="ARBA00022692"/>
    </source>
</evidence>
<evidence type="ECO:0000256" key="4">
    <source>
        <dbReference type="ARBA" id="ARBA00022989"/>
    </source>
</evidence>
<keyword evidence="3 6" id="KW-0812">Transmembrane</keyword>
<evidence type="ECO:0000256" key="1">
    <source>
        <dbReference type="ARBA" id="ARBA00004127"/>
    </source>
</evidence>
<dbReference type="OrthoDB" id="9768783at2"/>
<feature type="transmembrane region" description="Helical" evidence="6">
    <location>
        <begin position="409"/>
        <end position="435"/>
    </location>
</feature>